<comment type="caution">
    <text evidence="2">The sequence shown here is derived from an EMBL/GenBank/DDBJ whole genome shotgun (WGS) entry which is preliminary data.</text>
</comment>
<dbReference type="Pfam" id="PF02836">
    <property type="entry name" value="Glyco_hydro_2_C"/>
    <property type="match status" value="1"/>
</dbReference>
<evidence type="ECO:0000313" key="2">
    <source>
        <dbReference type="EMBL" id="PZR13599.1"/>
    </source>
</evidence>
<dbReference type="InterPro" id="IPR051913">
    <property type="entry name" value="GH2_Domain-Containing"/>
</dbReference>
<feature type="domain" description="Glycoside hydrolase family 2 catalytic" evidence="1">
    <location>
        <begin position="148"/>
        <end position="264"/>
    </location>
</feature>
<dbReference type="PANTHER" id="PTHR42732:SF2">
    <property type="entry name" value="BETA-MANNOSIDASE"/>
    <property type="match status" value="1"/>
</dbReference>
<dbReference type="GO" id="GO:0005975">
    <property type="term" value="P:carbohydrate metabolic process"/>
    <property type="evidence" value="ECO:0007669"/>
    <property type="project" value="InterPro"/>
</dbReference>
<dbReference type="PANTHER" id="PTHR42732">
    <property type="entry name" value="BETA-GALACTOSIDASE"/>
    <property type="match status" value="1"/>
</dbReference>
<evidence type="ECO:0000313" key="3">
    <source>
        <dbReference type="Proteomes" id="UP000249061"/>
    </source>
</evidence>
<protein>
    <recommendedName>
        <fullName evidence="1">Glycoside hydrolase family 2 catalytic domain-containing protein</fullName>
    </recommendedName>
</protein>
<proteinExistence type="predicted"/>
<dbReference type="Proteomes" id="UP000249061">
    <property type="component" value="Unassembled WGS sequence"/>
</dbReference>
<accession>A0A2W5TDL8</accession>
<organism evidence="2 3">
    <name type="scientific">Archangium gephyra</name>
    <dbReference type="NCBI Taxonomy" id="48"/>
    <lineage>
        <taxon>Bacteria</taxon>
        <taxon>Pseudomonadati</taxon>
        <taxon>Myxococcota</taxon>
        <taxon>Myxococcia</taxon>
        <taxon>Myxococcales</taxon>
        <taxon>Cystobacterineae</taxon>
        <taxon>Archangiaceae</taxon>
        <taxon>Archangium</taxon>
    </lineage>
</organism>
<reference evidence="2 3" key="1">
    <citation type="submission" date="2017-08" db="EMBL/GenBank/DDBJ databases">
        <title>Infants hospitalized years apart are colonized by the same room-sourced microbial strains.</title>
        <authorList>
            <person name="Brooks B."/>
            <person name="Olm M.R."/>
            <person name="Firek B.A."/>
            <person name="Baker R."/>
            <person name="Thomas B.C."/>
            <person name="Morowitz M.J."/>
            <person name="Banfield J.F."/>
        </authorList>
    </citation>
    <scope>NUCLEOTIDE SEQUENCE [LARGE SCALE GENOMIC DNA]</scope>
    <source>
        <strain evidence="2">S2_003_000_R2_14</strain>
    </source>
</reference>
<dbReference type="InterPro" id="IPR017853">
    <property type="entry name" value="GH"/>
</dbReference>
<name>A0A2W5TDL8_9BACT</name>
<gene>
    <name evidence="2" type="ORF">DI536_12690</name>
</gene>
<dbReference type="Gene3D" id="3.20.20.80">
    <property type="entry name" value="Glycosidases"/>
    <property type="match status" value="1"/>
</dbReference>
<dbReference type="AlphaFoldDB" id="A0A2W5TDL8"/>
<evidence type="ECO:0000259" key="1">
    <source>
        <dbReference type="Pfam" id="PF02836"/>
    </source>
</evidence>
<dbReference type="EMBL" id="QFQP01000009">
    <property type="protein sequence ID" value="PZR13599.1"/>
    <property type="molecule type" value="Genomic_DNA"/>
</dbReference>
<dbReference type="GO" id="GO:0004553">
    <property type="term" value="F:hydrolase activity, hydrolyzing O-glycosyl compounds"/>
    <property type="evidence" value="ECO:0007669"/>
    <property type="project" value="InterPro"/>
</dbReference>
<dbReference type="InterPro" id="IPR006103">
    <property type="entry name" value="Glyco_hydro_2_cat"/>
</dbReference>
<sequence length="362" mass="38831">MTRWSWLLLLCACTGAVGEMPDGGTESVPDASIVVDAGHQTSDAGAPVRDGGLPELRIVGRQLLVDGSPIEIRAVGWNPVRKGGSHPNGLDFSGEVERDAAMMASAGFNAVRTYVPISDRAVLDALQRHGLYVLNTVYSWGGDAASVTTARVEAVKNHPAILGWLVGNEWNYNGLYVGMSATDSRSRLNEVMALIRASDSRIPIINVYGELPSQEVIDAMPLTDVWAINAYRGITFGDLFTRYAQRSTKPMMLGEYGADAWNALIPAEDQQSQADATEALTAEIHAQWSGSGGVAIGGAIFEWCDEWWKDGAGSPSAHDVGGIAPGGGPHPDRTFNEEWWGLVDIDRTPRRALSAATRGWGL</sequence>
<dbReference type="SUPFAM" id="SSF51445">
    <property type="entry name" value="(Trans)glycosidases"/>
    <property type="match status" value="1"/>
</dbReference>